<gene>
    <name evidence="1" type="ORF">B9Z19DRAFT_1138047</name>
</gene>
<dbReference type="AlphaFoldDB" id="A0A2T6Z9Y9"/>
<dbReference type="EMBL" id="NESQ01000578">
    <property type="protein sequence ID" value="PUU72312.1"/>
    <property type="molecule type" value="Genomic_DNA"/>
</dbReference>
<sequence length="172" mass="19234">MEILKQPGIQEFHNRLMANASEMREVFEGTQASGSYAIYPKFRVPLSHSIESLTSYDSIVDIDSDAESSSTIECKRRQLSKHKPIPPLGLIRKCQNNPATPIVNAVERMITKPIALLKVTPTVHQAITKFRQDYKGKVGWSMEDILAGYDLLESSIKADVFLALDGREDKGN</sequence>
<protein>
    <submittedName>
        <fullName evidence="1">Uncharacterized protein</fullName>
    </submittedName>
</protein>
<accession>A0A2T6Z9Y9</accession>
<name>A0A2T6Z9Y9_TUBBO</name>
<reference evidence="1 2" key="1">
    <citation type="submission" date="2017-04" db="EMBL/GenBank/DDBJ databases">
        <title>Draft genome sequence of Tuber borchii Vittad., a whitish edible truffle.</title>
        <authorList>
            <consortium name="DOE Joint Genome Institute"/>
            <person name="Murat C."/>
            <person name="Kuo A."/>
            <person name="Barry K.W."/>
            <person name="Clum A."/>
            <person name="Dockter R.B."/>
            <person name="Fauchery L."/>
            <person name="Iotti M."/>
            <person name="Kohler A."/>
            <person name="Labutti K."/>
            <person name="Lindquist E.A."/>
            <person name="Lipzen A."/>
            <person name="Ohm R.A."/>
            <person name="Wang M."/>
            <person name="Grigoriev I.V."/>
            <person name="Zambonelli A."/>
            <person name="Martin F.M."/>
        </authorList>
    </citation>
    <scope>NUCLEOTIDE SEQUENCE [LARGE SCALE GENOMIC DNA]</scope>
    <source>
        <strain evidence="1 2">Tbo3840</strain>
    </source>
</reference>
<dbReference type="OrthoDB" id="10025998at2759"/>
<proteinExistence type="predicted"/>
<dbReference type="Proteomes" id="UP000244722">
    <property type="component" value="Unassembled WGS sequence"/>
</dbReference>
<organism evidence="1 2">
    <name type="scientific">Tuber borchii</name>
    <name type="common">White truffle</name>
    <dbReference type="NCBI Taxonomy" id="42251"/>
    <lineage>
        <taxon>Eukaryota</taxon>
        <taxon>Fungi</taxon>
        <taxon>Dikarya</taxon>
        <taxon>Ascomycota</taxon>
        <taxon>Pezizomycotina</taxon>
        <taxon>Pezizomycetes</taxon>
        <taxon>Pezizales</taxon>
        <taxon>Tuberaceae</taxon>
        <taxon>Tuber</taxon>
    </lineage>
</organism>
<evidence type="ECO:0000313" key="2">
    <source>
        <dbReference type="Proteomes" id="UP000244722"/>
    </source>
</evidence>
<keyword evidence="2" id="KW-1185">Reference proteome</keyword>
<comment type="caution">
    <text evidence="1">The sequence shown here is derived from an EMBL/GenBank/DDBJ whole genome shotgun (WGS) entry which is preliminary data.</text>
</comment>
<evidence type="ECO:0000313" key="1">
    <source>
        <dbReference type="EMBL" id="PUU72312.1"/>
    </source>
</evidence>